<evidence type="ECO:0000313" key="1">
    <source>
        <dbReference type="EnsemblPlants" id="TuG1812G0700000722.01.T01.cds427254"/>
    </source>
</evidence>
<sequence>MSLPGLVIIPLCQPGKILIAASTIGCHSDLFNCLILSCKPKYLHGNRSIFQGIALLTSSSYPSSALIRMAEDFAKLILSPEASPKICRTSSTNLMPVLEGLINITTSSA</sequence>
<name>A0A8R7QVN0_TRIUA</name>
<dbReference type="AlphaFoldDB" id="A0A8R7QVN0"/>
<accession>A0A8R7QVN0</accession>
<evidence type="ECO:0000313" key="2">
    <source>
        <dbReference type="Proteomes" id="UP000015106"/>
    </source>
</evidence>
<reference evidence="1" key="2">
    <citation type="submission" date="2018-03" db="EMBL/GenBank/DDBJ databases">
        <title>The Triticum urartu genome reveals the dynamic nature of wheat genome evolution.</title>
        <authorList>
            <person name="Ling H."/>
            <person name="Ma B."/>
            <person name="Shi X."/>
            <person name="Liu H."/>
            <person name="Dong L."/>
            <person name="Sun H."/>
            <person name="Cao Y."/>
            <person name="Gao Q."/>
            <person name="Zheng S."/>
            <person name="Li Y."/>
            <person name="Yu Y."/>
            <person name="Du H."/>
            <person name="Qi M."/>
            <person name="Li Y."/>
            <person name="Yu H."/>
            <person name="Cui Y."/>
            <person name="Wang N."/>
            <person name="Chen C."/>
            <person name="Wu H."/>
            <person name="Zhao Y."/>
            <person name="Zhang J."/>
            <person name="Li Y."/>
            <person name="Zhou W."/>
            <person name="Zhang B."/>
            <person name="Hu W."/>
            <person name="Eijk M."/>
            <person name="Tang J."/>
            <person name="Witsenboer H."/>
            <person name="Zhao S."/>
            <person name="Li Z."/>
            <person name="Zhang A."/>
            <person name="Wang D."/>
            <person name="Liang C."/>
        </authorList>
    </citation>
    <scope>NUCLEOTIDE SEQUENCE [LARGE SCALE GENOMIC DNA]</scope>
    <source>
        <strain evidence="1">cv. G1812</strain>
    </source>
</reference>
<organism evidence="1 2">
    <name type="scientific">Triticum urartu</name>
    <name type="common">Red wild einkorn</name>
    <name type="synonym">Crithodium urartu</name>
    <dbReference type="NCBI Taxonomy" id="4572"/>
    <lineage>
        <taxon>Eukaryota</taxon>
        <taxon>Viridiplantae</taxon>
        <taxon>Streptophyta</taxon>
        <taxon>Embryophyta</taxon>
        <taxon>Tracheophyta</taxon>
        <taxon>Spermatophyta</taxon>
        <taxon>Magnoliopsida</taxon>
        <taxon>Liliopsida</taxon>
        <taxon>Poales</taxon>
        <taxon>Poaceae</taxon>
        <taxon>BOP clade</taxon>
        <taxon>Pooideae</taxon>
        <taxon>Triticodae</taxon>
        <taxon>Triticeae</taxon>
        <taxon>Triticinae</taxon>
        <taxon>Triticum</taxon>
    </lineage>
</organism>
<dbReference type="Gramene" id="TuG1812G0700000722.01.T01">
    <property type="protein sequence ID" value="TuG1812G0700000722.01.T01.cds427254"/>
    <property type="gene ID" value="TuG1812G0700000722.01"/>
</dbReference>
<protein>
    <submittedName>
        <fullName evidence="1">Uncharacterized protein</fullName>
    </submittedName>
</protein>
<reference evidence="2" key="1">
    <citation type="journal article" date="2013" name="Nature">
        <title>Draft genome of the wheat A-genome progenitor Triticum urartu.</title>
        <authorList>
            <person name="Ling H.Q."/>
            <person name="Zhao S."/>
            <person name="Liu D."/>
            <person name="Wang J."/>
            <person name="Sun H."/>
            <person name="Zhang C."/>
            <person name="Fan H."/>
            <person name="Li D."/>
            <person name="Dong L."/>
            <person name="Tao Y."/>
            <person name="Gao C."/>
            <person name="Wu H."/>
            <person name="Li Y."/>
            <person name="Cui Y."/>
            <person name="Guo X."/>
            <person name="Zheng S."/>
            <person name="Wang B."/>
            <person name="Yu K."/>
            <person name="Liang Q."/>
            <person name="Yang W."/>
            <person name="Lou X."/>
            <person name="Chen J."/>
            <person name="Feng M."/>
            <person name="Jian J."/>
            <person name="Zhang X."/>
            <person name="Luo G."/>
            <person name="Jiang Y."/>
            <person name="Liu J."/>
            <person name="Wang Z."/>
            <person name="Sha Y."/>
            <person name="Zhang B."/>
            <person name="Wu H."/>
            <person name="Tang D."/>
            <person name="Shen Q."/>
            <person name="Xue P."/>
            <person name="Zou S."/>
            <person name="Wang X."/>
            <person name="Liu X."/>
            <person name="Wang F."/>
            <person name="Yang Y."/>
            <person name="An X."/>
            <person name="Dong Z."/>
            <person name="Zhang K."/>
            <person name="Zhang X."/>
            <person name="Luo M.C."/>
            <person name="Dvorak J."/>
            <person name="Tong Y."/>
            <person name="Wang J."/>
            <person name="Yang H."/>
            <person name="Li Z."/>
            <person name="Wang D."/>
            <person name="Zhang A."/>
            <person name="Wang J."/>
        </authorList>
    </citation>
    <scope>NUCLEOTIDE SEQUENCE</scope>
    <source>
        <strain evidence="2">cv. G1812</strain>
    </source>
</reference>
<dbReference type="Proteomes" id="UP000015106">
    <property type="component" value="Chromosome 7"/>
</dbReference>
<keyword evidence="2" id="KW-1185">Reference proteome</keyword>
<dbReference type="EnsemblPlants" id="TuG1812G0700000722.01.T01">
    <property type="protein sequence ID" value="TuG1812G0700000722.01.T01.cds427254"/>
    <property type="gene ID" value="TuG1812G0700000722.01"/>
</dbReference>
<proteinExistence type="predicted"/>
<reference evidence="1" key="3">
    <citation type="submission" date="2022-06" db="UniProtKB">
        <authorList>
            <consortium name="EnsemblPlants"/>
        </authorList>
    </citation>
    <scope>IDENTIFICATION</scope>
</reference>